<feature type="domain" description="Hemerythrin-like" evidence="1">
    <location>
        <begin position="5"/>
        <end position="139"/>
    </location>
</feature>
<reference evidence="3" key="1">
    <citation type="journal article" date="2019" name="Int. J. Syst. Evol. Microbiol.">
        <title>The Global Catalogue of Microorganisms (GCM) 10K type strain sequencing project: providing services to taxonomists for standard genome sequencing and annotation.</title>
        <authorList>
            <consortium name="The Broad Institute Genomics Platform"/>
            <consortium name="The Broad Institute Genome Sequencing Center for Infectious Disease"/>
            <person name="Wu L."/>
            <person name="Ma J."/>
        </authorList>
    </citation>
    <scope>NUCLEOTIDE SEQUENCE [LARGE SCALE GENOMIC DNA]</scope>
    <source>
        <strain evidence="3">SHR3</strain>
    </source>
</reference>
<dbReference type="Pfam" id="PF01814">
    <property type="entry name" value="Hemerythrin"/>
    <property type="match status" value="1"/>
</dbReference>
<dbReference type="EMBL" id="JBHSOG010000028">
    <property type="protein sequence ID" value="MFC5769268.1"/>
    <property type="molecule type" value="Genomic_DNA"/>
</dbReference>
<evidence type="ECO:0000313" key="2">
    <source>
        <dbReference type="EMBL" id="MFC5769268.1"/>
    </source>
</evidence>
<dbReference type="Gene3D" id="1.20.120.520">
    <property type="entry name" value="nmb1532 protein domain like"/>
    <property type="match status" value="1"/>
</dbReference>
<name>A0ABW1APV9_9RHOO</name>
<accession>A0ABW1APV9</accession>
<dbReference type="PANTHER" id="PTHR39966">
    <property type="entry name" value="BLL2471 PROTEIN-RELATED"/>
    <property type="match status" value="1"/>
</dbReference>
<comment type="caution">
    <text evidence="2">The sequence shown here is derived from an EMBL/GenBank/DDBJ whole genome shotgun (WGS) entry which is preliminary data.</text>
</comment>
<organism evidence="2 3">
    <name type="scientific">Thauera sinica</name>
    <dbReference type="NCBI Taxonomy" id="2665146"/>
    <lineage>
        <taxon>Bacteria</taxon>
        <taxon>Pseudomonadati</taxon>
        <taxon>Pseudomonadota</taxon>
        <taxon>Betaproteobacteria</taxon>
        <taxon>Rhodocyclales</taxon>
        <taxon>Zoogloeaceae</taxon>
        <taxon>Thauera</taxon>
    </lineage>
</organism>
<dbReference type="CDD" id="cd12108">
    <property type="entry name" value="Hr-like"/>
    <property type="match status" value="1"/>
</dbReference>
<keyword evidence="3" id="KW-1185">Reference proteome</keyword>
<dbReference type="RefSeq" id="WP_096450434.1">
    <property type="nucleotide sequence ID" value="NZ_JBHSOG010000028.1"/>
</dbReference>
<dbReference type="PANTHER" id="PTHR39966:SF1">
    <property type="entry name" value="HEMERYTHRIN-LIKE DOMAIN-CONTAINING PROTEIN"/>
    <property type="match status" value="1"/>
</dbReference>
<evidence type="ECO:0000259" key="1">
    <source>
        <dbReference type="Pfam" id="PF01814"/>
    </source>
</evidence>
<dbReference type="Proteomes" id="UP001595974">
    <property type="component" value="Unassembled WGS sequence"/>
</dbReference>
<protein>
    <submittedName>
        <fullName evidence="2">Hemerythrin domain-containing protein</fullName>
    </submittedName>
</protein>
<sequence>MEAMRILMDEHQSLAAIIHAIRHLIGEIRAGRLEADQGLLAAMVHYLDAYPEKRHHPKEDRYLFGPLKAKTGAGAAALERLAREHGEAEARIKVLEAALGRYRAGEPGGFEGFAQAFEGYAAFYREHMLLEEREVLPLVIAHFTDADWAAAEAGFLADDPLRGTRTGEGEEDFGRIFSKLVAAAPAPIGLGAGPYTEQ</sequence>
<dbReference type="InterPro" id="IPR012312">
    <property type="entry name" value="Hemerythrin-like"/>
</dbReference>
<gene>
    <name evidence="2" type="ORF">ACFPTN_07760</name>
</gene>
<proteinExistence type="predicted"/>
<evidence type="ECO:0000313" key="3">
    <source>
        <dbReference type="Proteomes" id="UP001595974"/>
    </source>
</evidence>